<dbReference type="Gene3D" id="2.60.40.2880">
    <property type="entry name" value="MmpS1-5, C-terminal soluble domain"/>
    <property type="match status" value="1"/>
</dbReference>
<dbReference type="AlphaFoldDB" id="A0A2P8I8P7"/>
<proteinExistence type="predicted"/>
<dbReference type="EMBL" id="PYAX01000006">
    <property type="protein sequence ID" value="PSL54833.1"/>
    <property type="molecule type" value="Genomic_DNA"/>
</dbReference>
<comment type="caution">
    <text evidence="2">The sequence shown here is derived from an EMBL/GenBank/DDBJ whole genome shotgun (WGS) entry which is preliminary data.</text>
</comment>
<sequence length="129" mass="13549">MTQPDPPERPARKWLVIGASAALVVGALALVLWTTAPEPPVRVVYEVTGTAPRATVTYSTFQGGETRREELTDLPWRLELLATGEPEHGVLTVTIGPGGGAVACEVRVADVERRSATAKGPGTSALCGF</sequence>
<accession>A0A2P8I8P7</accession>
<dbReference type="OrthoDB" id="3694509at2"/>
<keyword evidence="3" id="KW-1185">Reference proteome</keyword>
<keyword evidence="1" id="KW-0472">Membrane</keyword>
<dbReference type="InterPro" id="IPR038468">
    <property type="entry name" value="MmpS_C"/>
</dbReference>
<name>A0A2P8I8P7_SACCR</name>
<gene>
    <name evidence="2" type="ORF">B0I31_106350</name>
</gene>
<evidence type="ECO:0000256" key="1">
    <source>
        <dbReference type="SAM" id="Phobius"/>
    </source>
</evidence>
<evidence type="ECO:0000313" key="2">
    <source>
        <dbReference type="EMBL" id="PSL54833.1"/>
    </source>
</evidence>
<dbReference type="RefSeq" id="WP_106616855.1">
    <property type="nucleotide sequence ID" value="NZ_PYAX01000006.1"/>
</dbReference>
<reference evidence="2 3" key="1">
    <citation type="submission" date="2018-03" db="EMBL/GenBank/DDBJ databases">
        <title>Genomic Encyclopedia of Type Strains, Phase III (KMG-III): the genomes of soil and plant-associated and newly described type strains.</title>
        <authorList>
            <person name="Whitman W."/>
        </authorList>
    </citation>
    <scope>NUCLEOTIDE SEQUENCE [LARGE SCALE GENOMIC DNA]</scope>
    <source>
        <strain evidence="2 3">CGMCC 4.7097</strain>
    </source>
</reference>
<feature type="transmembrane region" description="Helical" evidence="1">
    <location>
        <begin position="14"/>
        <end position="33"/>
    </location>
</feature>
<keyword evidence="1" id="KW-1133">Transmembrane helix</keyword>
<protein>
    <recommendedName>
        <fullName evidence="4">MmpS family membrane protein</fullName>
    </recommendedName>
</protein>
<dbReference type="Proteomes" id="UP000241118">
    <property type="component" value="Unassembled WGS sequence"/>
</dbReference>
<evidence type="ECO:0000313" key="3">
    <source>
        <dbReference type="Proteomes" id="UP000241118"/>
    </source>
</evidence>
<organism evidence="2 3">
    <name type="scientific">Saccharothrix carnea</name>
    <dbReference type="NCBI Taxonomy" id="1280637"/>
    <lineage>
        <taxon>Bacteria</taxon>
        <taxon>Bacillati</taxon>
        <taxon>Actinomycetota</taxon>
        <taxon>Actinomycetes</taxon>
        <taxon>Pseudonocardiales</taxon>
        <taxon>Pseudonocardiaceae</taxon>
        <taxon>Saccharothrix</taxon>
    </lineage>
</organism>
<keyword evidence="1" id="KW-0812">Transmembrane</keyword>
<evidence type="ECO:0008006" key="4">
    <source>
        <dbReference type="Google" id="ProtNLM"/>
    </source>
</evidence>